<evidence type="ECO:0000313" key="11">
    <source>
        <dbReference type="Proteomes" id="UP001303373"/>
    </source>
</evidence>
<dbReference type="PANTHER" id="PTHR10336:SF36">
    <property type="entry name" value="1-PHOSPHATIDYLINOSITOL 4,5-BISPHOSPHATE PHOSPHODIESTERASE BETA-4"/>
    <property type="match status" value="1"/>
</dbReference>
<dbReference type="InterPro" id="IPR011993">
    <property type="entry name" value="PH-like_dom_sf"/>
</dbReference>
<dbReference type="Pfam" id="PF00168">
    <property type="entry name" value="C2"/>
    <property type="match status" value="1"/>
</dbReference>
<evidence type="ECO:0000256" key="5">
    <source>
        <dbReference type="ARBA" id="ARBA00023224"/>
    </source>
</evidence>
<name>A0AAQ3M951_9PEZI</name>
<reference evidence="10 11" key="1">
    <citation type="submission" date="2023-11" db="EMBL/GenBank/DDBJ databases">
        <title>An acidophilic fungus is an integral part of prey digestion in a carnivorous sundew plant.</title>
        <authorList>
            <person name="Tsai I.J."/>
        </authorList>
    </citation>
    <scope>NUCLEOTIDE SEQUENCE [LARGE SCALE GENOMIC DNA]</scope>
    <source>
        <strain evidence="10">169a</strain>
    </source>
</reference>
<feature type="region of interest" description="Disordered" evidence="7">
    <location>
        <begin position="1002"/>
        <end position="1022"/>
    </location>
</feature>
<dbReference type="PROSITE" id="PS50007">
    <property type="entry name" value="PIPLC_X_DOMAIN"/>
    <property type="match status" value="1"/>
</dbReference>
<dbReference type="InterPro" id="IPR035892">
    <property type="entry name" value="C2_domain_sf"/>
</dbReference>
<dbReference type="InterPro" id="IPR011992">
    <property type="entry name" value="EF-hand-dom_pair"/>
</dbReference>
<dbReference type="SUPFAM" id="SSF50729">
    <property type="entry name" value="PH domain-like"/>
    <property type="match status" value="1"/>
</dbReference>
<dbReference type="SUPFAM" id="SSF47473">
    <property type="entry name" value="EF-hand"/>
    <property type="match status" value="1"/>
</dbReference>
<dbReference type="SUPFAM" id="SSF51695">
    <property type="entry name" value="PLC-like phosphodiesterases"/>
    <property type="match status" value="1"/>
</dbReference>
<dbReference type="PRINTS" id="PR00390">
    <property type="entry name" value="PHPHLIPASEC"/>
</dbReference>
<feature type="region of interest" description="Disordered" evidence="7">
    <location>
        <begin position="119"/>
        <end position="138"/>
    </location>
</feature>
<organism evidence="10 11">
    <name type="scientific">Acrodontium crateriforme</name>
    <dbReference type="NCBI Taxonomy" id="150365"/>
    <lineage>
        <taxon>Eukaryota</taxon>
        <taxon>Fungi</taxon>
        <taxon>Dikarya</taxon>
        <taxon>Ascomycota</taxon>
        <taxon>Pezizomycotina</taxon>
        <taxon>Dothideomycetes</taxon>
        <taxon>Dothideomycetidae</taxon>
        <taxon>Mycosphaerellales</taxon>
        <taxon>Teratosphaeriaceae</taxon>
        <taxon>Acrodontium</taxon>
    </lineage>
</organism>
<dbReference type="Pfam" id="PF00388">
    <property type="entry name" value="PI-PLC-X"/>
    <property type="match status" value="1"/>
</dbReference>
<dbReference type="Proteomes" id="UP001303373">
    <property type="component" value="Chromosome 8"/>
</dbReference>
<dbReference type="InterPro" id="IPR017946">
    <property type="entry name" value="PLC-like_Pdiesterase_TIM-brl"/>
</dbReference>
<keyword evidence="11" id="KW-1185">Reference proteome</keyword>
<dbReference type="PROSITE" id="PS50004">
    <property type="entry name" value="C2"/>
    <property type="match status" value="1"/>
</dbReference>
<dbReference type="InterPro" id="IPR001711">
    <property type="entry name" value="PLipase_C_Pinositol-sp_Y"/>
</dbReference>
<evidence type="ECO:0000256" key="7">
    <source>
        <dbReference type="SAM" id="MobiDB-lite"/>
    </source>
</evidence>
<keyword evidence="2 6" id="KW-0378">Hydrolase</keyword>
<dbReference type="EC" id="3.1.4.11" evidence="1 6"/>
<dbReference type="GO" id="GO:0051209">
    <property type="term" value="P:release of sequestered calcium ion into cytosol"/>
    <property type="evidence" value="ECO:0007669"/>
    <property type="project" value="TreeGrafter"/>
</dbReference>
<dbReference type="SMART" id="SM00148">
    <property type="entry name" value="PLCXc"/>
    <property type="match status" value="1"/>
</dbReference>
<evidence type="ECO:0000259" key="9">
    <source>
        <dbReference type="PROSITE" id="PS50008"/>
    </source>
</evidence>
<feature type="compositionally biased region" description="Polar residues" evidence="7">
    <location>
        <begin position="1124"/>
        <end position="1136"/>
    </location>
</feature>
<evidence type="ECO:0000256" key="3">
    <source>
        <dbReference type="ARBA" id="ARBA00022963"/>
    </source>
</evidence>
<dbReference type="AlphaFoldDB" id="A0AAQ3M951"/>
<sequence length="1194" mass="133070">MNLSSPPMLDTESTNHVSSYADPLTTPKATVSNTMDMNLDGALAAMTFATSSAAVSSAMNIPSGRSSAMSALHPVDTHQTIPEGIVPSSLPATLSAHPSLSTYPSPSLTPLKSVWSDRAMSDHVSERSPSPHTRLPHPNSMAEALAASKSPGLIRRMSRGAHNRLRRRASTTQSMRMRDQSAGPVLMRRRSDSNGASDYGQDMSDLELDSAAEDVSEEAPYPFNTPDNSNGLGINTGRTSNDSNRSDGDQAPVDPSILQVGTVLVKLTRSKRKTMKFWLDTNSARVCWHLTNPLKSFFIDDVTRVEAGTDSRHMRDDIQVSPTEENLMLTIVYHVPERSKGRTIKTMHLLMPDLSIMTMWRNALDSVVRERITKMNALSLSTEKSERSMAVLWQQTMLGRNEQLFTLDDARRLCRTLQINCNDSTIVSHFQNADTENFGVLDFARYRDFINTFKKRNDIQHLYRNLRHGTDLDLTIDDFFAFLRDNQAINVEQDRAHWESVFERFSKLSPVKQIMTDPMPTSARTMNSKGFQNFLLSSYNSPLILSKADVTLDRPLNEYFISSSHNTYLLGRQFAGESSVEGYICALIKGCRCIEIDCWDGDNGRPVVTHGRTMTTKVLFEDCVSVIEKYAFHSTPYPLIVSLEVHCNPEQQATMVDIMIKHWHDVMVTEPISSDTRSLPSPEDLRYRILVKVKKASATVDNGALFIDMPHGRSRAQSLGSTIGSSFSSAIVRSPSTDRPPLPSIIPSSLVSSPATTSPSEPMAYAASTPRGSTTSGPTLSPSSSADDSDTIAISADRFKKKKLRTSKIIPKLGQLGVYAQGIKYVGYGFDSPLAQTYNHIFSFGEPIFSKICRKSSNEKALLELHNTQYLMRVYPAARRLDSSNFNPLQAWRRGVQMAALNWQTYDVHQQVNEAMFAAGSDHLGYVLKPEELRHPKHSAIADMMPQPFEKKEKRDKKIVRFSVDIISAQRLPRPWNQKTEAGMNPYIEFEMYSAEDKAPGVAVGEGGTDASARDGSSGIGQPLRKRTKVAAGNGFDPTFHEPINMTVRTKYPSMIFVRWTVWNSSDSRRPSSNVLLGSFTAKLSTLQQGYRHLPLFNPQGEQYQDAKLFVRIRKQTPVPIQQLDSPYVSSDQGGMSPSIEPIRPIRADRSWPRRIFSRTPSQARRPQADYQSNNGDQASLMSRTSSLDRGSTQ</sequence>
<evidence type="ECO:0000256" key="6">
    <source>
        <dbReference type="RuleBase" id="RU361133"/>
    </source>
</evidence>
<dbReference type="GO" id="GO:0004435">
    <property type="term" value="F:phosphatidylinositol-4,5-bisphosphate phospholipase C activity"/>
    <property type="evidence" value="ECO:0007669"/>
    <property type="project" value="UniProtKB-EC"/>
</dbReference>
<feature type="compositionally biased region" description="Basic residues" evidence="7">
    <location>
        <begin position="156"/>
        <end position="169"/>
    </location>
</feature>
<feature type="domain" description="PI-PLC Y-box" evidence="9">
    <location>
        <begin position="813"/>
        <end position="934"/>
    </location>
</feature>
<dbReference type="CDD" id="cd00275">
    <property type="entry name" value="C2_PLC_like"/>
    <property type="match status" value="1"/>
</dbReference>
<keyword evidence="4 6" id="KW-0443">Lipid metabolism</keyword>
<dbReference type="Gene3D" id="1.10.238.10">
    <property type="entry name" value="EF-hand"/>
    <property type="match status" value="1"/>
</dbReference>
<dbReference type="Gene3D" id="2.60.40.150">
    <property type="entry name" value="C2 domain"/>
    <property type="match status" value="1"/>
</dbReference>
<accession>A0AAQ3M951</accession>
<dbReference type="EMBL" id="CP138587">
    <property type="protein sequence ID" value="WPH02321.1"/>
    <property type="molecule type" value="Genomic_DNA"/>
</dbReference>
<feature type="compositionally biased region" description="Polar residues" evidence="7">
    <location>
        <begin position="225"/>
        <end position="243"/>
    </location>
</feature>
<dbReference type="Gene3D" id="2.30.29.30">
    <property type="entry name" value="Pleckstrin-homology domain (PH domain)/Phosphotyrosine-binding domain (PTB)"/>
    <property type="match status" value="1"/>
</dbReference>
<feature type="compositionally biased region" description="Polar residues" evidence="7">
    <location>
        <begin position="1"/>
        <end position="18"/>
    </location>
</feature>
<dbReference type="InterPro" id="IPR001192">
    <property type="entry name" value="PI-PLC_fam"/>
</dbReference>
<evidence type="ECO:0000256" key="1">
    <source>
        <dbReference type="ARBA" id="ARBA00012368"/>
    </source>
</evidence>
<feature type="compositionally biased region" description="Polar residues" evidence="7">
    <location>
        <begin position="1159"/>
        <end position="1194"/>
    </location>
</feature>
<feature type="compositionally biased region" description="Low complexity" evidence="7">
    <location>
        <begin position="768"/>
        <end position="789"/>
    </location>
</feature>
<dbReference type="Gene3D" id="3.20.20.190">
    <property type="entry name" value="Phosphatidylinositol (PI) phosphodiesterase"/>
    <property type="match status" value="2"/>
</dbReference>
<dbReference type="Pfam" id="PF00387">
    <property type="entry name" value="PI-PLC-Y"/>
    <property type="match status" value="1"/>
</dbReference>
<dbReference type="SUPFAM" id="SSF49562">
    <property type="entry name" value="C2 domain (Calcium/lipid-binding domain, CaLB)"/>
    <property type="match status" value="1"/>
</dbReference>
<feature type="region of interest" description="Disordered" evidence="7">
    <location>
        <begin position="1"/>
        <end position="26"/>
    </location>
</feature>
<evidence type="ECO:0000256" key="4">
    <source>
        <dbReference type="ARBA" id="ARBA00023098"/>
    </source>
</evidence>
<dbReference type="CDD" id="cd08598">
    <property type="entry name" value="PI-PLC1c_yeast"/>
    <property type="match status" value="1"/>
</dbReference>
<gene>
    <name evidence="10" type="ORF">R9X50_00518400</name>
</gene>
<protein>
    <recommendedName>
        <fullName evidence="1 6">Phosphoinositide phospholipase C</fullName>
        <ecNumber evidence="1 6">3.1.4.11</ecNumber>
    </recommendedName>
</protein>
<dbReference type="InterPro" id="IPR000008">
    <property type="entry name" value="C2_dom"/>
</dbReference>
<dbReference type="PROSITE" id="PS50008">
    <property type="entry name" value="PIPLC_Y_DOMAIN"/>
    <property type="match status" value="1"/>
</dbReference>
<evidence type="ECO:0000259" key="8">
    <source>
        <dbReference type="PROSITE" id="PS50004"/>
    </source>
</evidence>
<dbReference type="SMART" id="SM00239">
    <property type="entry name" value="C2"/>
    <property type="match status" value="1"/>
</dbReference>
<dbReference type="SMART" id="SM00149">
    <property type="entry name" value="PLCYc"/>
    <property type="match status" value="1"/>
</dbReference>
<evidence type="ECO:0000256" key="2">
    <source>
        <dbReference type="ARBA" id="ARBA00022801"/>
    </source>
</evidence>
<evidence type="ECO:0000313" key="10">
    <source>
        <dbReference type="EMBL" id="WPH02321.1"/>
    </source>
</evidence>
<feature type="region of interest" description="Disordered" evidence="7">
    <location>
        <begin position="1124"/>
        <end position="1194"/>
    </location>
</feature>
<dbReference type="InterPro" id="IPR000909">
    <property type="entry name" value="PLipase_C_PInositol-sp_X_dom"/>
</dbReference>
<dbReference type="GO" id="GO:0048015">
    <property type="term" value="P:phosphatidylinositol-mediated signaling"/>
    <property type="evidence" value="ECO:0007669"/>
    <property type="project" value="TreeGrafter"/>
</dbReference>
<comment type="catalytic activity">
    <reaction evidence="6">
        <text>a 1,2-diacyl-sn-glycero-3-phospho-(1D-myo-inositol-4,5-bisphosphate) + H2O = 1D-myo-inositol 1,4,5-trisphosphate + a 1,2-diacyl-sn-glycerol + H(+)</text>
        <dbReference type="Rhea" id="RHEA:33179"/>
        <dbReference type="ChEBI" id="CHEBI:15377"/>
        <dbReference type="ChEBI" id="CHEBI:15378"/>
        <dbReference type="ChEBI" id="CHEBI:17815"/>
        <dbReference type="ChEBI" id="CHEBI:58456"/>
        <dbReference type="ChEBI" id="CHEBI:203600"/>
        <dbReference type="EC" id="3.1.4.11"/>
    </reaction>
</comment>
<proteinExistence type="predicted"/>
<keyword evidence="5" id="KW-0807">Transducer</keyword>
<feature type="region of interest" description="Disordered" evidence="7">
    <location>
        <begin position="731"/>
        <end position="789"/>
    </location>
</feature>
<keyword evidence="3 6" id="KW-0442">Lipid degradation</keyword>
<dbReference type="PANTHER" id="PTHR10336">
    <property type="entry name" value="PHOSPHOINOSITIDE-SPECIFIC PHOSPHOLIPASE C FAMILY PROTEIN"/>
    <property type="match status" value="1"/>
</dbReference>
<feature type="region of interest" description="Disordered" evidence="7">
    <location>
        <begin position="147"/>
        <end position="254"/>
    </location>
</feature>
<feature type="compositionally biased region" description="Low complexity" evidence="7">
    <location>
        <begin position="745"/>
        <end position="754"/>
    </location>
</feature>
<dbReference type="GO" id="GO:0016042">
    <property type="term" value="P:lipid catabolic process"/>
    <property type="evidence" value="ECO:0007669"/>
    <property type="project" value="UniProtKB-KW"/>
</dbReference>
<feature type="compositionally biased region" description="Acidic residues" evidence="7">
    <location>
        <begin position="204"/>
        <end position="217"/>
    </location>
</feature>
<feature type="domain" description="C2" evidence="8">
    <location>
        <begin position="943"/>
        <end position="1098"/>
    </location>
</feature>